<dbReference type="InterPro" id="IPR005548">
    <property type="entry name" value="Cell_div_FtsQ/DivIB_C"/>
</dbReference>
<dbReference type="Pfam" id="PF08478">
    <property type="entry name" value="POTRA_1"/>
    <property type="match status" value="1"/>
</dbReference>
<evidence type="ECO:0000313" key="10">
    <source>
        <dbReference type="Proteomes" id="UP000331127"/>
    </source>
</evidence>
<name>A0A5M3WNB9_9ACTN</name>
<dbReference type="EMBL" id="BLAE01000024">
    <property type="protein sequence ID" value="GES10785.1"/>
    <property type="molecule type" value="Genomic_DNA"/>
</dbReference>
<dbReference type="PANTHER" id="PTHR37820:SF1">
    <property type="entry name" value="CELL DIVISION PROTEIN FTSQ"/>
    <property type="match status" value="1"/>
</dbReference>
<dbReference type="InterPro" id="IPR013685">
    <property type="entry name" value="POTRA_FtsQ_type"/>
</dbReference>
<keyword evidence="6" id="KW-0472">Membrane</keyword>
<evidence type="ECO:0000256" key="7">
    <source>
        <dbReference type="ARBA" id="ARBA00023306"/>
    </source>
</evidence>
<sequence>MRKNVLWRTAVATLLAGGVVAVAGWVVFLSPVLGVREVAVIGNQRLPAEQVRRAAAVPPDTPLVGVDTDAVRARVAALRAVESVTVDREWPGTLLISVVERMPLVAVPINGRTTVVDRFGVVLDLVDAADTADPAGAVDPVTLRLPELKTNRFDPADPGIKAALAVLASLPESISRRVRQVSAASAETVTLTLADGRTVVWGGPERTGDKARILTTLLRENAMTFDVSSPDVVTVK</sequence>
<dbReference type="Pfam" id="PF03799">
    <property type="entry name" value="FtsQ_DivIB_C"/>
    <property type="match status" value="1"/>
</dbReference>
<dbReference type="GO" id="GO:0051301">
    <property type="term" value="P:cell division"/>
    <property type="evidence" value="ECO:0007669"/>
    <property type="project" value="UniProtKB-KW"/>
</dbReference>
<reference evidence="9 10" key="1">
    <citation type="submission" date="2019-10" db="EMBL/GenBank/DDBJ databases">
        <title>Whole genome shotgun sequence of Acrocarpospora macrocephala NBRC 16266.</title>
        <authorList>
            <person name="Ichikawa N."/>
            <person name="Kimura A."/>
            <person name="Kitahashi Y."/>
            <person name="Komaki H."/>
            <person name="Oguchi A."/>
        </authorList>
    </citation>
    <scope>NUCLEOTIDE SEQUENCE [LARGE SCALE GENOMIC DNA]</scope>
    <source>
        <strain evidence="9 10">NBRC 16266</strain>
    </source>
</reference>
<organism evidence="9 10">
    <name type="scientific">Acrocarpospora macrocephala</name>
    <dbReference type="NCBI Taxonomy" id="150177"/>
    <lineage>
        <taxon>Bacteria</taxon>
        <taxon>Bacillati</taxon>
        <taxon>Actinomycetota</taxon>
        <taxon>Actinomycetes</taxon>
        <taxon>Streptosporangiales</taxon>
        <taxon>Streptosporangiaceae</taxon>
        <taxon>Acrocarpospora</taxon>
    </lineage>
</organism>
<evidence type="ECO:0000256" key="2">
    <source>
        <dbReference type="ARBA" id="ARBA00022475"/>
    </source>
</evidence>
<feature type="domain" description="POTRA" evidence="8">
    <location>
        <begin position="33"/>
        <end position="101"/>
    </location>
</feature>
<keyword evidence="2" id="KW-1003">Cell membrane</keyword>
<dbReference type="PANTHER" id="PTHR37820">
    <property type="entry name" value="CELL DIVISION PROTEIN DIVIB"/>
    <property type="match status" value="1"/>
</dbReference>
<protein>
    <recommendedName>
        <fullName evidence="8">POTRA domain-containing protein</fullName>
    </recommendedName>
</protein>
<evidence type="ECO:0000256" key="4">
    <source>
        <dbReference type="ARBA" id="ARBA00022692"/>
    </source>
</evidence>
<dbReference type="InterPro" id="IPR050487">
    <property type="entry name" value="FtsQ_DivIB"/>
</dbReference>
<dbReference type="GO" id="GO:0005886">
    <property type="term" value="C:plasma membrane"/>
    <property type="evidence" value="ECO:0007669"/>
    <property type="project" value="TreeGrafter"/>
</dbReference>
<comment type="subcellular location">
    <subcellularLocation>
        <location evidence="1">Membrane</location>
    </subcellularLocation>
</comment>
<dbReference type="OrthoDB" id="9790760at2"/>
<dbReference type="Proteomes" id="UP000331127">
    <property type="component" value="Unassembled WGS sequence"/>
</dbReference>
<keyword evidence="10" id="KW-1185">Reference proteome</keyword>
<dbReference type="Gene3D" id="3.10.20.310">
    <property type="entry name" value="membrane protein fhac"/>
    <property type="match status" value="1"/>
</dbReference>
<dbReference type="InterPro" id="IPR034746">
    <property type="entry name" value="POTRA"/>
</dbReference>
<keyword evidence="5" id="KW-1133">Transmembrane helix</keyword>
<keyword evidence="7" id="KW-0131">Cell cycle</keyword>
<evidence type="ECO:0000256" key="6">
    <source>
        <dbReference type="ARBA" id="ARBA00023136"/>
    </source>
</evidence>
<evidence type="ECO:0000256" key="5">
    <source>
        <dbReference type="ARBA" id="ARBA00022989"/>
    </source>
</evidence>
<keyword evidence="4" id="KW-0812">Transmembrane</keyword>
<dbReference type="PROSITE" id="PS51779">
    <property type="entry name" value="POTRA"/>
    <property type="match status" value="1"/>
</dbReference>
<gene>
    <name evidence="9" type="ORF">Amac_043820</name>
</gene>
<keyword evidence="3" id="KW-0132">Cell division</keyword>
<comment type="caution">
    <text evidence="9">The sequence shown here is derived from an EMBL/GenBank/DDBJ whole genome shotgun (WGS) entry which is preliminary data.</text>
</comment>
<evidence type="ECO:0000256" key="3">
    <source>
        <dbReference type="ARBA" id="ARBA00022618"/>
    </source>
</evidence>
<evidence type="ECO:0000256" key="1">
    <source>
        <dbReference type="ARBA" id="ARBA00004370"/>
    </source>
</evidence>
<accession>A0A5M3WNB9</accession>
<proteinExistence type="predicted"/>
<evidence type="ECO:0000259" key="8">
    <source>
        <dbReference type="PROSITE" id="PS51779"/>
    </source>
</evidence>
<dbReference type="RefSeq" id="WP_155356194.1">
    <property type="nucleotide sequence ID" value="NZ_BAAAHL010000014.1"/>
</dbReference>
<evidence type="ECO:0000313" key="9">
    <source>
        <dbReference type="EMBL" id="GES10785.1"/>
    </source>
</evidence>
<dbReference type="AlphaFoldDB" id="A0A5M3WNB9"/>